<dbReference type="InterPro" id="IPR016187">
    <property type="entry name" value="CTDL_fold"/>
</dbReference>
<protein>
    <recommendedName>
        <fullName evidence="4">C-type lectin domain-containing protein</fullName>
    </recommendedName>
</protein>
<evidence type="ECO:0000313" key="3">
    <source>
        <dbReference type="Proteomes" id="UP000683360"/>
    </source>
</evidence>
<dbReference type="Proteomes" id="UP000683360">
    <property type="component" value="Unassembled WGS sequence"/>
</dbReference>
<feature type="signal peptide" evidence="1">
    <location>
        <begin position="1"/>
        <end position="20"/>
    </location>
</feature>
<feature type="chain" id="PRO_5035816829" description="C-type lectin domain-containing protein" evidence="1">
    <location>
        <begin position="21"/>
        <end position="225"/>
    </location>
</feature>
<gene>
    <name evidence="2" type="ORF">MEDL_29070</name>
</gene>
<evidence type="ECO:0008006" key="4">
    <source>
        <dbReference type="Google" id="ProtNLM"/>
    </source>
</evidence>
<comment type="caution">
    <text evidence="2">The sequence shown here is derived from an EMBL/GenBank/DDBJ whole genome shotgun (WGS) entry which is preliminary data.</text>
</comment>
<dbReference type="EMBL" id="CAJPWZ010001439">
    <property type="protein sequence ID" value="CAG2215282.1"/>
    <property type="molecule type" value="Genomic_DNA"/>
</dbReference>
<dbReference type="SUPFAM" id="SSF56436">
    <property type="entry name" value="C-type lectin-like"/>
    <property type="match status" value="1"/>
</dbReference>
<proteinExistence type="predicted"/>
<evidence type="ECO:0000256" key="1">
    <source>
        <dbReference type="SAM" id="SignalP"/>
    </source>
</evidence>
<sequence length="225" mass="25760">MKIQCVAALLCLLMFLHSEGKYRGRGHYRGWTKGHYRGLTRGHYRGWTRGHYRGLTRGHYRGWTTRSHYTSSYNGQYEHGGKRYYHHKYKSQGNSPNSCEAPCKSLPTTCPDGYTKLFDQTVSQNCYLFGGNTTLNFTSWHVALARCLNTPGAYLWIPETPEEAEAVRVKFNIKDGVNGLDTSNGCFELEFKFYENGTAFFSWDSDTCGEESEAYICEFPIVSLN</sequence>
<accession>A0A8S3S3S2</accession>
<name>A0A8S3S3S2_MYTED</name>
<evidence type="ECO:0000313" key="2">
    <source>
        <dbReference type="EMBL" id="CAG2215282.1"/>
    </source>
</evidence>
<organism evidence="2 3">
    <name type="scientific">Mytilus edulis</name>
    <name type="common">Blue mussel</name>
    <dbReference type="NCBI Taxonomy" id="6550"/>
    <lineage>
        <taxon>Eukaryota</taxon>
        <taxon>Metazoa</taxon>
        <taxon>Spiralia</taxon>
        <taxon>Lophotrochozoa</taxon>
        <taxon>Mollusca</taxon>
        <taxon>Bivalvia</taxon>
        <taxon>Autobranchia</taxon>
        <taxon>Pteriomorphia</taxon>
        <taxon>Mytilida</taxon>
        <taxon>Mytiloidea</taxon>
        <taxon>Mytilidae</taxon>
        <taxon>Mytilinae</taxon>
        <taxon>Mytilus</taxon>
    </lineage>
</organism>
<reference evidence="2" key="1">
    <citation type="submission" date="2021-03" db="EMBL/GenBank/DDBJ databases">
        <authorList>
            <person name="Bekaert M."/>
        </authorList>
    </citation>
    <scope>NUCLEOTIDE SEQUENCE</scope>
</reference>
<keyword evidence="3" id="KW-1185">Reference proteome</keyword>
<dbReference type="AlphaFoldDB" id="A0A8S3S3S2"/>
<keyword evidence="1" id="KW-0732">Signal</keyword>
<dbReference type="OrthoDB" id="6054190at2759"/>